<dbReference type="Proteomes" id="UP000234971">
    <property type="component" value="Unassembled WGS sequence"/>
</dbReference>
<keyword evidence="2" id="KW-0808">Transferase</keyword>
<evidence type="ECO:0000313" key="2">
    <source>
        <dbReference type="EMBL" id="PLA59865.1"/>
    </source>
</evidence>
<protein>
    <submittedName>
        <fullName evidence="2">UDP-N-acetylglucosamine 1-carboxyvinyltransferase</fullName>
    </submittedName>
</protein>
<evidence type="ECO:0000313" key="1">
    <source>
        <dbReference type="EMBL" id="MQQ63843.1"/>
    </source>
</evidence>
<dbReference type="AlphaFoldDB" id="A0A2I1YYA5"/>
<dbReference type="Proteomes" id="UP000477834">
    <property type="component" value="Unassembled WGS sequence"/>
</dbReference>
<reference evidence="1 4" key="2">
    <citation type="submission" date="2019-10" db="EMBL/GenBank/DDBJ databases">
        <title>Streptococcus mitis of the oral and urogenital tracts.</title>
        <authorList>
            <person name="Price T."/>
            <person name="Mores C.R."/>
            <person name="Putonti C."/>
            <person name="Wolfe A.J."/>
        </authorList>
    </citation>
    <scope>NUCLEOTIDE SEQUENCE [LARGE SCALE GENOMIC DNA]</scope>
    <source>
        <strain evidence="1 4">SM05</strain>
    </source>
</reference>
<evidence type="ECO:0000313" key="3">
    <source>
        <dbReference type="Proteomes" id="UP000234971"/>
    </source>
</evidence>
<dbReference type="EMBL" id="WIKE01000005">
    <property type="protein sequence ID" value="MQQ63843.1"/>
    <property type="molecule type" value="Genomic_DNA"/>
</dbReference>
<comment type="caution">
    <text evidence="2">The sequence shown here is derived from an EMBL/GenBank/DDBJ whole genome shotgun (WGS) entry which is preliminary data.</text>
</comment>
<dbReference type="EMBL" id="PKIE01000006">
    <property type="protein sequence ID" value="PLA59865.1"/>
    <property type="molecule type" value="Genomic_DNA"/>
</dbReference>
<organism evidence="2 3">
    <name type="scientific">Streptococcus mitis</name>
    <dbReference type="NCBI Taxonomy" id="28037"/>
    <lineage>
        <taxon>Bacteria</taxon>
        <taxon>Bacillati</taxon>
        <taxon>Bacillota</taxon>
        <taxon>Bacilli</taxon>
        <taxon>Lactobacillales</taxon>
        <taxon>Streptococcaceae</taxon>
        <taxon>Streptococcus</taxon>
        <taxon>Streptococcus mitis group</taxon>
    </lineage>
</organism>
<dbReference type="GO" id="GO:0016740">
    <property type="term" value="F:transferase activity"/>
    <property type="evidence" value="ECO:0007669"/>
    <property type="project" value="UniProtKB-KW"/>
</dbReference>
<gene>
    <name evidence="2" type="ORF">CYK18_08350</name>
    <name evidence="1" type="ORF">GEZ69_05230</name>
</gene>
<sequence>MIVGSNPSTAFQYRIYRNLSRQKARKIGLFYFSSNKYV</sequence>
<proteinExistence type="predicted"/>
<accession>A0A2I1YYA5</accession>
<evidence type="ECO:0000313" key="4">
    <source>
        <dbReference type="Proteomes" id="UP000477834"/>
    </source>
</evidence>
<name>A0A2I1YYA5_STRMT</name>
<reference evidence="2 3" key="1">
    <citation type="submission" date="2017-12" db="EMBL/GenBank/DDBJ databases">
        <title>Phylogenetic diversity of female urinary microbiome.</title>
        <authorList>
            <person name="Thomas-White K."/>
            <person name="Wolfe A.J."/>
        </authorList>
    </citation>
    <scope>NUCLEOTIDE SEQUENCE [LARGE SCALE GENOMIC DNA]</scope>
    <source>
        <strain evidence="2 3">UMB1341</strain>
    </source>
</reference>